<evidence type="ECO:0000313" key="1">
    <source>
        <dbReference type="EMBL" id="KAK1484670.1"/>
    </source>
</evidence>
<sequence>MGHEVFIFGCKIMIILMELLRKHVDPSKERGPSSRGNQPSWKGRLLSAASTLASSTSFAREP</sequence>
<organism evidence="1 2">
    <name type="scientific">Colletotrichum tamarilloi</name>
    <dbReference type="NCBI Taxonomy" id="1209934"/>
    <lineage>
        <taxon>Eukaryota</taxon>
        <taxon>Fungi</taxon>
        <taxon>Dikarya</taxon>
        <taxon>Ascomycota</taxon>
        <taxon>Pezizomycotina</taxon>
        <taxon>Sordariomycetes</taxon>
        <taxon>Hypocreomycetidae</taxon>
        <taxon>Glomerellales</taxon>
        <taxon>Glomerellaceae</taxon>
        <taxon>Colletotrichum</taxon>
        <taxon>Colletotrichum acutatum species complex</taxon>
    </lineage>
</organism>
<dbReference type="Proteomes" id="UP001227543">
    <property type="component" value="Unassembled WGS sequence"/>
</dbReference>
<name>A0ABQ9QTP1_9PEZI</name>
<keyword evidence="2" id="KW-1185">Reference proteome</keyword>
<proteinExistence type="predicted"/>
<dbReference type="EMBL" id="MLFU01000084">
    <property type="protein sequence ID" value="KAK1484670.1"/>
    <property type="molecule type" value="Genomic_DNA"/>
</dbReference>
<protein>
    <submittedName>
        <fullName evidence="1">Uncharacterized protein</fullName>
    </submittedName>
</protein>
<dbReference type="RefSeq" id="XP_060376545.1">
    <property type="nucleotide sequence ID" value="XM_060528919.1"/>
</dbReference>
<dbReference type="GeneID" id="85413157"/>
<evidence type="ECO:0000313" key="2">
    <source>
        <dbReference type="Proteomes" id="UP001227543"/>
    </source>
</evidence>
<gene>
    <name evidence="1" type="ORF">CTAM01_12914</name>
</gene>
<comment type="caution">
    <text evidence="1">The sequence shown here is derived from an EMBL/GenBank/DDBJ whole genome shotgun (WGS) entry which is preliminary data.</text>
</comment>
<reference evidence="1 2" key="1">
    <citation type="submission" date="2016-10" db="EMBL/GenBank/DDBJ databases">
        <title>The genome sequence of Colletotrichum fioriniae PJ7.</title>
        <authorList>
            <person name="Baroncelli R."/>
        </authorList>
    </citation>
    <scope>NUCLEOTIDE SEQUENCE [LARGE SCALE GENOMIC DNA]</scope>
    <source>
        <strain evidence="1 2">Tom-12</strain>
    </source>
</reference>
<accession>A0ABQ9QTP1</accession>